<proteinExistence type="predicted"/>
<dbReference type="Pfam" id="PF01625">
    <property type="entry name" value="PMSR"/>
    <property type="match status" value="1"/>
</dbReference>
<keyword evidence="2" id="KW-0560">Oxidoreductase</keyword>
<dbReference type="SUPFAM" id="SSF55068">
    <property type="entry name" value="Peptide methionine sulfoxide reductase"/>
    <property type="match status" value="1"/>
</dbReference>
<feature type="domain" description="Peptide methionine sulphoxide reductase MsrA" evidence="5">
    <location>
        <begin position="5"/>
        <end position="136"/>
    </location>
</feature>
<dbReference type="GO" id="GO:0008113">
    <property type="term" value="F:peptide-methionine (S)-S-oxide reductase activity"/>
    <property type="evidence" value="ECO:0007669"/>
    <property type="project" value="UniProtKB-EC"/>
</dbReference>
<protein>
    <recommendedName>
        <fullName evidence="1">peptide-methionine (S)-S-oxide reductase</fullName>
        <ecNumber evidence="1">1.8.4.11</ecNumber>
    </recommendedName>
</protein>
<dbReference type="InterPro" id="IPR002569">
    <property type="entry name" value="Met_Sox_Rdtase_MsrA_dom"/>
</dbReference>
<evidence type="ECO:0000259" key="5">
    <source>
        <dbReference type="Pfam" id="PF01625"/>
    </source>
</evidence>
<accession>A0A1N6EPE9</accession>
<dbReference type="Gene3D" id="3.30.1060.10">
    <property type="entry name" value="Peptide methionine sulphoxide reductase MsrA"/>
    <property type="match status" value="1"/>
</dbReference>
<name>A0A1N6EPE9_9FLAO</name>
<dbReference type="EMBL" id="FSRQ01000001">
    <property type="protein sequence ID" value="SIN84850.1"/>
    <property type="molecule type" value="Genomic_DNA"/>
</dbReference>
<keyword evidence="7" id="KW-1185">Reference proteome</keyword>
<sequence length="170" mass="19665">MNNKIGFGGGCHWCTEGIFQSLIGIADVKQGWISSFGKNVSFSEAVLVEFNPQTISLKDLIEIHLHTHSSTSKHSFREKYRSAVYVFDEDQEKKCKKIIEEFQSDFDDQIITKVLVFREFKLNKAEQLNYLYTRRNAPFCKNIINPKLSVLMNRFGDFANKEKIMNGIIE</sequence>
<evidence type="ECO:0000313" key="6">
    <source>
        <dbReference type="EMBL" id="SIN84850.1"/>
    </source>
</evidence>
<evidence type="ECO:0000256" key="4">
    <source>
        <dbReference type="ARBA" id="ARBA00048782"/>
    </source>
</evidence>
<gene>
    <name evidence="6" type="ORF">SAMN05421769_0564</name>
</gene>
<dbReference type="AlphaFoldDB" id="A0A1N6EPE9"/>
<dbReference type="EC" id="1.8.4.11" evidence="1"/>
<evidence type="ECO:0000256" key="2">
    <source>
        <dbReference type="ARBA" id="ARBA00023002"/>
    </source>
</evidence>
<reference evidence="7" key="1">
    <citation type="submission" date="2016-12" db="EMBL/GenBank/DDBJ databases">
        <authorList>
            <person name="Varghese N."/>
            <person name="Submissions S."/>
        </authorList>
    </citation>
    <scope>NUCLEOTIDE SEQUENCE [LARGE SCALE GENOMIC DNA]</scope>
    <source>
        <strain evidence="7">DSM 16779</strain>
    </source>
</reference>
<evidence type="ECO:0000313" key="7">
    <source>
        <dbReference type="Proteomes" id="UP000184782"/>
    </source>
</evidence>
<evidence type="ECO:0000256" key="3">
    <source>
        <dbReference type="ARBA" id="ARBA00047806"/>
    </source>
</evidence>
<dbReference type="Proteomes" id="UP000184782">
    <property type="component" value="Unassembled WGS sequence"/>
</dbReference>
<comment type="catalytic activity">
    <reaction evidence="3">
        <text>L-methionyl-[protein] + [thioredoxin]-disulfide + H2O = L-methionyl-(S)-S-oxide-[protein] + [thioredoxin]-dithiol</text>
        <dbReference type="Rhea" id="RHEA:14217"/>
        <dbReference type="Rhea" id="RHEA-COMP:10698"/>
        <dbReference type="Rhea" id="RHEA-COMP:10700"/>
        <dbReference type="Rhea" id="RHEA-COMP:12313"/>
        <dbReference type="Rhea" id="RHEA-COMP:12315"/>
        <dbReference type="ChEBI" id="CHEBI:15377"/>
        <dbReference type="ChEBI" id="CHEBI:16044"/>
        <dbReference type="ChEBI" id="CHEBI:29950"/>
        <dbReference type="ChEBI" id="CHEBI:44120"/>
        <dbReference type="ChEBI" id="CHEBI:50058"/>
        <dbReference type="EC" id="1.8.4.11"/>
    </reaction>
</comment>
<dbReference type="InterPro" id="IPR036509">
    <property type="entry name" value="Met_Sox_Rdtase_MsrA_sf"/>
</dbReference>
<evidence type="ECO:0000256" key="1">
    <source>
        <dbReference type="ARBA" id="ARBA00012502"/>
    </source>
</evidence>
<dbReference type="PANTHER" id="PTHR43774">
    <property type="entry name" value="PEPTIDE METHIONINE SULFOXIDE REDUCTASE"/>
    <property type="match status" value="1"/>
</dbReference>
<dbReference type="RefSeq" id="WP_074228567.1">
    <property type="nucleotide sequence ID" value="NZ_FSRQ01000001.1"/>
</dbReference>
<comment type="catalytic activity">
    <reaction evidence="4">
        <text>[thioredoxin]-disulfide + L-methionine + H2O = L-methionine (S)-S-oxide + [thioredoxin]-dithiol</text>
        <dbReference type="Rhea" id="RHEA:19993"/>
        <dbReference type="Rhea" id="RHEA-COMP:10698"/>
        <dbReference type="Rhea" id="RHEA-COMP:10700"/>
        <dbReference type="ChEBI" id="CHEBI:15377"/>
        <dbReference type="ChEBI" id="CHEBI:29950"/>
        <dbReference type="ChEBI" id="CHEBI:50058"/>
        <dbReference type="ChEBI" id="CHEBI:57844"/>
        <dbReference type="ChEBI" id="CHEBI:58772"/>
        <dbReference type="EC" id="1.8.4.11"/>
    </reaction>
</comment>
<dbReference type="STRING" id="59733.SAMN05421769_0564"/>
<dbReference type="PANTHER" id="PTHR43774:SF1">
    <property type="entry name" value="PEPTIDE METHIONINE SULFOXIDE REDUCTASE MSRA 2"/>
    <property type="match status" value="1"/>
</dbReference>
<dbReference type="OrthoDB" id="4174719at2"/>
<organism evidence="6 7">
    <name type="scientific">Chryseobacterium scophthalmum</name>
    <dbReference type="NCBI Taxonomy" id="59733"/>
    <lineage>
        <taxon>Bacteria</taxon>
        <taxon>Pseudomonadati</taxon>
        <taxon>Bacteroidota</taxon>
        <taxon>Flavobacteriia</taxon>
        <taxon>Flavobacteriales</taxon>
        <taxon>Weeksellaceae</taxon>
        <taxon>Chryseobacterium group</taxon>
        <taxon>Chryseobacterium</taxon>
    </lineage>
</organism>